<dbReference type="EMBL" id="MTPX02000020">
    <property type="protein sequence ID" value="PHP53372.1"/>
    <property type="molecule type" value="Genomic_DNA"/>
</dbReference>
<reference evidence="1 2" key="1">
    <citation type="submission" date="2017-10" db="EMBL/GenBank/DDBJ databases">
        <title>Draft genome sequence of cellulolytic Actinomyces sp CtC72 isolated from cattle rumen fluid.</title>
        <authorList>
            <person name="Joshi A.J."/>
            <person name="Vasudevan G."/>
            <person name="Lanjekar V.B."/>
            <person name="Hivarkar S."/>
            <person name="Engineer A."/>
            <person name="Pore S.D."/>
            <person name="Dhakephalkar P.K."/>
            <person name="Dagar S."/>
        </authorList>
    </citation>
    <scope>NUCLEOTIDE SEQUENCE [LARGE SCALE GENOMIC DNA]</scope>
    <source>
        <strain evidence="2">CtC72</strain>
    </source>
</reference>
<organism evidence="1 2">
    <name type="scientific">Actinomyces ruminis</name>
    <dbReference type="NCBI Taxonomy" id="1937003"/>
    <lineage>
        <taxon>Bacteria</taxon>
        <taxon>Bacillati</taxon>
        <taxon>Actinomycetota</taxon>
        <taxon>Actinomycetes</taxon>
        <taxon>Actinomycetales</taxon>
        <taxon>Actinomycetaceae</taxon>
        <taxon>Actinomyces</taxon>
    </lineage>
</organism>
<dbReference type="SUPFAM" id="SSF51735">
    <property type="entry name" value="NAD(P)-binding Rossmann-fold domains"/>
    <property type="match status" value="1"/>
</dbReference>
<name>A0ABX4MD43_9ACTO</name>
<comment type="caution">
    <text evidence="1">The sequence shown here is derived from an EMBL/GenBank/DDBJ whole genome shotgun (WGS) entry which is preliminary data.</text>
</comment>
<evidence type="ECO:0000313" key="2">
    <source>
        <dbReference type="Proteomes" id="UP000194577"/>
    </source>
</evidence>
<proteinExistence type="predicted"/>
<sequence length="121" mass="12707">MRDVAAGIAVALDWGRAGRSYLLSGTRAQIVTLMSLGAILAGRRPLRLAVPLEWAQPLAPFGELVGSRFGSDVLTPASLNALADNPVVSSARARAELGFLPRPLAMTVRDLLESAGIKTVT</sequence>
<gene>
    <name evidence="1" type="ORF">BW737_003160</name>
</gene>
<dbReference type="Proteomes" id="UP000194577">
    <property type="component" value="Unassembled WGS sequence"/>
</dbReference>
<protein>
    <recommendedName>
        <fullName evidence="3">Dihydroflavonol-4-reductase</fullName>
    </recommendedName>
</protein>
<dbReference type="InterPro" id="IPR036291">
    <property type="entry name" value="NAD(P)-bd_dom_sf"/>
</dbReference>
<evidence type="ECO:0008006" key="3">
    <source>
        <dbReference type="Google" id="ProtNLM"/>
    </source>
</evidence>
<dbReference type="Gene3D" id="3.40.50.720">
    <property type="entry name" value="NAD(P)-binding Rossmann-like Domain"/>
    <property type="match status" value="1"/>
</dbReference>
<keyword evidence="2" id="KW-1185">Reference proteome</keyword>
<accession>A0ABX4MD43</accession>
<evidence type="ECO:0000313" key="1">
    <source>
        <dbReference type="EMBL" id="PHP53372.1"/>
    </source>
</evidence>